<dbReference type="EMBL" id="JSZA02000173">
    <property type="protein sequence ID" value="KHD08460.1"/>
    <property type="molecule type" value="Genomic_DNA"/>
</dbReference>
<proteinExistence type="inferred from homology"/>
<dbReference type="AlphaFoldDB" id="A0A0A6PCG4"/>
<feature type="transmembrane region" description="Helical" evidence="9">
    <location>
        <begin position="201"/>
        <end position="219"/>
    </location>
</feature>
<name>A0A0A6PCG4_9GAMM</name>
<dbReference type="Pfam" id="PF01061">
    <property type="entry name" value="ABC2_membrane"/>
    <property type="match status" value="1"/>
</dbReference>
<comment type="caution">
    <text evidence="11">The sequence shown here is derived from an EMBL/GenBank/DDBJ whole genome shotgun (WGS) entry which is preliminary data.</text>
</comment>
<gene>
    <name evidence="11" type="ORF">PN36_27720</name>
</gene>
<dbReference type="Proteomes" id="UP000030428">
    <property type="component" value="Unassembled WGS sequence"/>
</dbReference>
<evidence type="ECO:0000256" key="8">
    <source>
        <dbReference type="ARBA" id="ARBA00023136"/>
    </source>
</evidence>
<feature type="transmembrane region" description="Helical" evidence="9">
    <location>
        <begin position="90"/>
        <end position="114"/>
    </location>
</feature>
<dbReference type="PROSITE" id="PS51012">
    <property type="entry name" value="ABC_TM2"/>
    <property type="match status" value="1"/>
</dbReference>
<sequence length="283" mass="32851">MTTRAIKDNSNQPHIQIIPPQGWGNLALHEVWKYRELLWFWTLRQIKGRYRQMALGPLWVLLNPIIYMIIFSLVFGGLAKLPSDGVPYPLFTFTALLPWHYFFDGVNWSVNSLVSQKEVMSKIYFPRIILPVSSMLSALIDLAVAFLVLIVLMIYYGIAPSWHILFLPFYVLFAAATGLSVGLWCATVAVRFRDIQFAIQYGLNAFMYATPVAYSASLIPERWLWLYQLNPMYWVIEGWRWSLLGTGQPPQIYMLFSILIVVFLLISGLYIFRHQERTIADWI</sequence>
<feature type="transmembrane region" description="Helical" evidence="9">
    <location>
        <begin position="164"/>
        <end position="189"/>
    </location>
</feature>
<organism evidence="11 12">
    <name type="scientific">Candidatus Thiomargarita nelsonii</name>
    <dbReference type="NCBI Taxonomy" id="1003181"/>
    <lineage>
        <taxon>Bacteria</taxon>
        <taxon>Pseudomonadati</taxon>
        <taxon>Pseudomonadota</taxon>
        <taxon>Gammaproteobacteria</taxon>
        <taxon>Thiotrichales</taxon>
        <taxon>Thiotrichaceae</taxon>
        <taxon>Thiomargarita</taxon>
    </lineage>
</organism>
<dbReference type="GO" id="GO:0015920">
    <property type="term" value="P:lipopolysaccharide transport"/>
    <property type="evidence" value="ECO:0007669"/>
    <property type="project" value="TreeGrafter"/>
</dbReference>
<dbReference type="InterPro" id="IPR047817">
    <property type="entry name" value="ABC2_TM_bact-type"/>
</dbReference>
<keyword evidence="4 9" id="KW-1003">Cell membrane</keyword>
<dbReference type="PANTHER" id="PTHR30413">
    <property type="entry name" value="INNER MEMBRANE TRANSPORT PERMEASE"/>
    <property type="match status" value="1"/>
</dbReference>
<feature type="transmembrane region" description="Helical" evidence="9">
    <location>
        <begin position="252"/>
        <end position="272"/>
    </location>
</feature>
<evidence type="ECO:0000256" key="6">
    <source>
        <dbReference type="ARBA" id="ARBA00022692"/>
    </source>
</evidence>
<keyword evidence="8 9" id="KW-0472">Membrane</keyword>
<dbReference type="GO" id="GO:0140359">
    <property type="term" value="F:ABC-type transporter activity"/>
    <property type="evidence" value="ECO:0007669"/>
    <property type="project" value="InterPro"/>
</dbReference>
<evidence type="ECO:0000256" key="3">
    <source>
        <dbReference type="ARBA" id="ARBA00022448"/>
    </source>
</evidence>
<keyword evidence="12" id="KW-1185">Reference proteome</keyword>
<evidence type="ECO:0000256" key="1">
    <source>
        <dbReference type="ARBA" id="ARBA00004429"/>
    </source>
</evidence>
<dbReference type="InterPro" id="IPR013525">
    <property type="entry name" value="ABC2_TM"/>
</dbReference>
<comment type="similarity">
    <text evidence="2 9">Belongs to the ABC-2 integral membrane protein family.</text>
</comment>
<evidence type="ECO:0000256" key="4">
    <source>
        <dbReference type="ARBA" id="ARBA00022475"/>
    </source>
</evidence>
<evidence type="ECO:0000256" key="5">
    <source>
        <dbReference type="ARBA" id="ARBA00022519"/>
    </source>
</evidence>
<evidence type="ECO:0000313" key="11">
    <source>
        <dbReference type="EMBL" id="KHD08460.1"/>
    </source>
</evidence>
<evidence type="ECO:0000256" key="2">
    <source>
        <dbReference type="ARBA" id="ARBA00007783"/>
    </source>
</evidence>
<keyword evidence="5" id="KW-0997">Cell inner membrane</keyword>
<protein>
    <recommendedName>
        <fullName evidence="9">Transport permease protein</fullName>
    </recommendedName>
</protein>
<feature type="domain" description="ABC transmembrane type-2" evidence="10">
    <location>
        <begin position="55"/>
        <end position="275"/>
    </location>
</feature>
<reference evidence="11 12" key="1">
    <citation type="journal article" date="2016" name="Front. Microbiol.">
        <title>Single-Cell (Meta-)Genomics of a Dimorphic Candidatus Thiomargarita nelsonii Reveals Genomic Plasticity.</title>
        <authorList>
            <person name="Flood B.E."/>
            <person name="Fliss P."/>
            <person name="Jones D.S."/>
            <person name="Dick G.J."/>
            <person name="Jain S."/>
            <person name="Kaster A.K."/>
            <person name="Winkel M."/>
            <person name="Mussmann M."/>
            <person name="Bailey J."/>
        </authorList>
    </citation>
    <scope>NUCLEOTIDE SEQUENCE [LARGE SCALE GENOMIC DNA]</scope>
    <source>
        <strain evidence="11">Hydrate Ridge</strain>
    </source>
</reference>
<evidence type="ECO:0000256" key="9">
    <source>
        <dbReference type="RuleBase" id="RU361157"/>
    </source>
</evidence>
<feature type="transmembrane region" description="Helical" evidence="9">
    <location>
        <begin position="135"/>
        <end position="158"/>
    </location>
</feature>
<comment type="subcellular location">
    <subcellularLocation>
        <location evidence="1 9">Cell inner membrane</location>
        <topology evidence="1 9">Multi-pass membrane protein</topology>
    </subcellularLocation>
</comment>
<keyword evidence="6 9" id="KW-0812">Transmembrane</keyword>
<feature type="transmembrane region" description="Helical" evidence="9">
    <location>
        <begin position="54"/>
        <end position="78"/>
    </location>
</feature>
<keyword evidence="3 9" id="KW-0813">Transport</keyword>
<dbReference type="GO" id="GO:0005886">
    <property type="term" value="C:plasma membrane"/>
    <property type="evidence" value="ECO:0007669"/>
    <property type="project" value="UniProtKB-SubCell"/>
</dbReference>
<evidence type="ECO:0000256" key="7">
    <source>
        <dbReference type="ARBA" id="ARBA00022989"/>
    </source>
</evidence>
<evidence type="ECO:0000259" key="10">
    <source>
        <dbReference type="PROSITE" id="PS51012"/>
    </source>
</evidence>
<keyword evidence="7 9" id="KW-1133">Transmembrane helix</keyword>
<evidence type="ECO:0000313" key="12">
    <source>
        <dbReference type="Proteomes" id="UP000030428"/>
    </source>
</evidence>
<dbReference type="PANTHER" id="PTHR30413:SF8">
    <property type="entry name" value="TRANSPORT PERMEASE PROTEIN"/>
    <property type="match status" value="1"/>
</dbReference>
<accession>A0A0A6PCG4</accession>